<evidence type="ECO:0000313" key="1">
    <source>
        <dbReference type="Proteomes" id="UP000095287"/>
    </source>
</evidence>
<sequence length="320" mass="37134">MESVLRSFQTIETLPYAIAVPPGEQQKLDGLWGLLARQNWKEGGDLEVLYAPVGQGQWGLYYKLDGFSHIQTRTLSREVAKEISKSIRSVNFWVSNGNRPLQHWTLITLNDEEEILRLLIRLDAPTKKLEFPDCYTIQFQVYNRLVSNYSYFLKTFNSVIQRNSCRPSERPFFAQFVKDMISTGKLKSLNLSVPPPVLTYTSSLVDYFFSESCRRLTIEKCSSGVVYEVINRWKLLNPRLLTPYKIINTKFVCVTNSYVLPNVQTIRISDIEDEILEMIEKNVAGAKRSRIRSLHRIDHPVDPRDKIYVIESFDFTLLFT</sequence>
<dbReference type="WBParaSite" id="L893_g31049.t1">
    <property type="protein sequence ID" value="L893_g31049.t1"/>
    <property type="gene ID" value="L893_g31049"/>
</dbReference>
<organism evidence="1 2">
    <name type="scientific">Steinernema glaseri</name>
    <dbReference type="NCBI Taxonomy" id="37863"/>
    <lineage>
        <taxon>Eukaryota</taxon>
        <taxon>Metazoa</taxon>
        <taxon>Ecdysozoa</taxon>
        <taxon>Nematoda</taxon>
        <taxon>Chromadorea</taxon>
        <taxon>Rhabditida</taxon>
        <taxon>Tylenchina</taxon>
        <taxon>Panagrolaimomorpha</taxon>
        <taxon>Strongyloidoidea</taxon>
        <taxon>Steinernematidae</taxon>
        <taxon>Steinernema</taxon>
    </lineage>
</organism>
<dbReference type="AlphaFoldDB" id="A0A1I7ZY27"/>
<keyword evidence="1" id="KW-1185">Reference proteome</keyword>
<evidence type="ECO:0000313" key="2">
    <source>
        <dbReference type="WBParaSite" id="L893_g31049.t1"/>
    </source>
</evidence>
<reference evidence="2" key="1">
    <citation type="submission" date="2016-11" db="UniProtKB">
        <authorList>
            <consortium name="WormBaseParasite"/>
        </authorList>
    </citation>
    <scope>IDENTIFICATION</scope>
</reference>
<accession>A0A1I7ZY27</accession>
<dbReference type="Proteomes" id="UP000095287">
    <property type="component" value="Unplaced"/>
</dbReference>
<name>A0A1I7ZY27_9BILA</name>
<protein>
    <submittedName>
        <fullName evidence="2">Crinkler family protein</fullName>
    </submittedName>
</protein>
<proteinExistence type="predicted"/>